<evidence type="ECO:0000313" key="2">
    <source>
        <dbReference type="EMBL" id="MDD1946665.1"/>
    </source>
</evidence>
<dbReference type="Proteomes" id="UP001150614">
    <property type="component" value="Unassembled WGS sequence"/>
</dbReference>
<keyword evidence="3" id="KW-1185">Reference proteome</keyword>
<accession>A0ABT5RM13</accession>
<organism evidence="2 3">
    <name type="scientific">Pseudomonas carnis</name>
    <dbReference type="NCBI Taxonomy" id="2487355"/>
    <lineage>
        <taxon>Bacteria</taxon>
        <taxon>Pseudomonadati</taxon>
        <taxon>Pseudomonadota</taxon>
        <taxon>Gammaproteobacteria</taxon>
        <taxon>Pseudomonadales</taxon>
        <taxon>Pseudomonadaceae</taxon>
        <taxon>Pseudomonas</taxon>
    </lineage>
</organism>
<comment type="caution">
    <text evidence="2">The sequence shown here is derived from an EMBL/GenBank/DDBJ whole genome shotgun (WGS) entry which is preliminary data.</text>
</comment>
<dbReference type="Pfam" id="PF07044">
    <property type="entry name" value="DUF1329"/>
    <property type="match status" value="1"/>
</dbReference>
<name>A0ABT5RM13_9PSED</name>
<keyword evidence="1" id="KW-0732">Signal</keyword>
<dbReference type="EMBL" id="JANCLL010000031">
    <property type="protein sequence ID" value="MDD1946665.1"/>
    <property type="molecule type" value="Genomic_DNA"/>
</dbReference>
<proteinExistence type="predicted"/>
<dbReference type="RefSeq" id="WP_274128857.1">
    <property type="nucleotide sequence ID" value="NZ_JANCLL010000031.1"/>
</dbReference>
<dbReference type="InterPro" id="IPR010752">
    <property type="entry name" value="DUF1329"/>
</dbReference>
<gene>
    <name evidence="2" type="ORF">NMG11_22835</name>
</gene>
<evidence type="ECO:0000313" key="3">
    <source>
        <dbReference type="Proteomes" id="UP001150614"/>
    </source>
</evidence>
<feature type="signal peptide" evidence="1">
    <location>
        <begin position="1"/>
        <end position="15"/>
    </location>
</feature>
<reference evidence="2" key="1">
    <citation type="submission" date="2022-07" db="EMBL/GenBank/DDBJ databases">
        <title>Draft genome of Pseudomonas carnis strain LP isolated from cheese.</title>
        <authorList>
            <person name="Wolfe B.E."/>
        </authorList>
    </citation>
    <scope>NUCLEOTIDE SEQUENCE</scope>
    <source>
        <strain evidence="2">LP</strain>
    </source>
</reference>
<protein>
    <submittedName>
        <fullName evidence="2">DUF1329 domain-containing protein</fullName>
    </submittedName>
</protein>
<feature type="chain" id="PRO_5046469066" evidence="1">
    <location>
        <begin position="16"/>
        <end position="444"/>
    </location>
</feature>
<sequence>MFTTIFALVTSSVLAQGAGLTPAGAEQAGTVSGIPEWSAPQPMTPGWSYGEPRKNFFQYKSDAPLYTIDASNIDKYASQLNPGQIALIKSIKGYSMPVYPSRRTCGVPEFVAENTKKNIGFAKMSADGTALADAYTPGIPFIEPKTGAEAMWNSKMRYRGVGVELSRLITSVSPRKGGSDWIKLTSDLYTYYPWGLKSGTKFAETGGIESMTYFGYVSPVALAGQAATYLNSADKPPEVFYYFPGQRRTRRMPTYSYDAPQIGYENQYNVDESYTFSGLLDRFDWKLVGKKELIVPYNALGMYDFNSKHEDVMKSDFVATSQRRYELHRVWVVEATVKQGMRHSAPKRNFYIDEDSWALLGAIDYDTQGNISKVREGYVIPVYETGTCDSLAFVQYNLSEGRYIVDGSPIGSGKDVKWIVDAGGNPHMKPGFYTTENLRAMSER</sequence>
<dbReference type="Gene3D" id="2.50.20.10">
    <property type="entry name" value="Lipoprotein localisation LolA/LolB/LppX"/>
    <property type="match status" value="1"/>
</dbReference>
<evidence type="ECO:0000256" key="1">
    <source>
        <dbReference type="SAM" id="SignalP"/>
    </source>
</evidence>